<dbReference type="GeneID" id="8047224"/>
<dbReference type="InterPro" id="IPR036424">
    <property type="entry name" value="UPP_synth-like_sf"/>
</dbReference>
<evidence type="ECO:0000313" key="16">
    <source>
        <dbReference type="EMBL" id="CAX42995.1"/>
    </source>
</evidence>
<sequence>MSCKKKKYVSTLLSIEIIKFIKTFPPTAANMNVTSPKISENVRLRNNGNTQLKNITREMNNNDNESNEDSETKAPPNSYRIYNIFTIILALFRSMIKTTSKTTNSVLQMSMFYINHFILLSLFFMIAIYKNFQYLYRRVYLKYLAVTYYPSKSPQVIREDINKLEKIPKIVSCILDLQDDEDENGGKDGLINSISELTAWSMSAGLTKLIIYEFTGALIENSGCIVDLRKYITKTLVLYFGTEAIPTFSIRVPHKNLIIYSDNHIEGNTVDLEIDLISRIDGKPTLVELTKTMSELAVNRELSIRDITIDLIDEELHELVGPEPDLLISFAPSLNLEDYPPWHIRLSEIYWEPDNKDVNYAVFLRGLQQFSNCKINIGK</sequence>
<dbReference type="UniPathway" id="UPA00378"/>
<keyword evidence="8" id="KW-0256">Endoplasmic reticulum</keyword>
<dbReference type="RefSeq" id="XP_002419401.1">
    <property type="nucleotide sequence ID" value="XM_002419356.1"/>
</dbReference>
<dbReference type="InterPro" id="IPR038887">
    <property type="entry name" value="Nus1/NgBR"/>
</dbReference>
<evidence type="ECO:0000313" key="17">
    <source>
        <dbReference type="Proteomes" id="UP000002605"/>
    </source>
</evidence>
<evidence type="ECO:0000256" key="8">
    <source>
        <dbReference type="ARBA" id="ARBA00022824"/>
    </source>
</evidence>
<evidence type="ECO:0000256" key="13">
    <source>
        <dbReference type="SAM" id="MobiDB-lite"/>
    </source>
</evidence>
<dbReference type="AlphaFoldDB" id="B9WE84"/>
<dbReference type="eggNOG" id="KOG2818">
    <property type="taxonomic scope" value="Eukaryota"/>
</dbReference>
<dbReference type="EC" id="2.5.1.87" evidence="5"/>
<evidence type="ECO:0000256" key="12">
    <source>
        <dbReference type="ARBA" id="ARBA00047353"/>
    </source>
</evidence>
<feature type="region of interest" description="Disordered" evidence="13">
    <location>
        <begin position="50"/>
        <end position="74"/>
    </location>
</feature>
<dbReference type="PANTHER" id="PTHR21528:SF0">
    <property type="entry name" value="DEHYDRODOLICHYL DIPHOSPHATE SYNTHASE COMPLEX SUBUNIT NUS1"/>
    <property type="match status" value="1"/>
</dbReference>
<comment type="subcellular location">
    <subcellularLocation>
        <location evidence="2">Endoplasmic reticulum membrane</location>
    </subcellularLocation>
</comment>
<keyword evidence="7 14" id="KW-0812">Transmembrane</keyword>
<evidence type="ECO:0000256" key="9">
    <source>
        <dbReference type="ARBA" id="ARBA00022842"/>
    </source>
</evidence>
<dbReference type="CGD" id="CAL0000160620">
    <property type="gene designation" value="Cd36_84910"/>
</dbReference>
<keyword evidence="9" id="KW-0460">Magnesium</keyword>
<feature type="transmembrane region" description="Helical" evidence="14">
    <location>
        <begin position="79"/>
        <end position="96"/>
    </location>
</feature>
<evidence type="ECO:0000256" key="1">
    <source>
        <dbReference type="ARBA" id="ARBA00001946"/>
    </source>
</evidence>
<comment type="pathway">
    <text evidence="3">Protein modification; protein glycosylation.</text>
</comment>
<evidence type="ECO:0000256" key="7">
    <source>
        <dbReference type="ARBA" id="ARBA00022692"/>
    </source>
</evidence>
<comment type="similarity">
    <text evidence="4">Belongs to the UPP synthase family.</text>
</comment>
<keyword evidence="17" id="KW-1185">Reference proteome</keyword>
<feature type="transmembrane region" description="Helical" evidence="14">
    <location>
        <begin position="111"/>
        <end position="129"/>
    </location>
</feature>
<evidence type="ECO:0000256" key="6">
    <source>
        <dbReference type="ARBA" id="ARBA00022679"/>
    </source>
</evidence>
<dbReference type="Proteomes" id="UP000002605">
    <property type="component" value="Chromosome 3"/>
</dbReference>
<dbReference type="SUPFAM" id="SSF64005">
    <property type="entry name" value="Undecaprenyl diphosphate synthase"/>
    <property type="match status" value="1"/>
</dbReference>
<evidence type="ECO:0000256" key="11">
    <source>
        <dbReference type="ARBA" id="ARBA00023136"/>
    </source>
</evidence>
<dbReference type="PANTHER" id="PTHR21528">
    <property type="entry name" value="DEHYDRODOLICHYL DIPHOSPHATE SYNTHASE COMPLEX SUBUNIT NUS1"/>
    <property type="match status" value="1"/>
</dbReference>
<dbReference type="KEGG" id="cdu:CD36_84910"/>
<keyword evidence="10 14" id="KW-1133">Transmembrane helix</keyword>
<evidence type="ECO:0000256" key="2">
    <source>
        <dbReference type="ARBA" id="ARBA00004586"/>
    </source>
</evidence>
<dbReference type="VEuPathDB" id="FungiDB:CD36_84910"/>
<organism evidence="16 17">
    <name type="scientific">Candida dubliniensis (strain CD36 / ATCC MYA-646 / CBS 7987 / NCPF 3949 / NRRL Y-17841)</name>
    <name type="common">Yeast</name>
    <dbReference type="NCBI Taxonomy" id="573826"/>
    <lineage>
        <taxon>Eukaryota</taxon>
        <taxon>Fungi</taxon>
        <taxon>Dikarya</taxon>
        <taxon>Ascomycota</taxon>
        <taxon>Saccharomycotina</taxon>
        <taxon>Pichiomycetes</taxon>
        <taxon>Debaryomycetaceae</taxon>
        <taxon>Candida/Lodderomyces clade</taxon>
        <taxon>Candida</taxon>
    </lineage>
</organism>
<protein>
    <recommendedName>
        <fullName evidence="5">ditrans,polycis-polyprenyl diphosphate synthase [(2E,6E)-farnesyldiphosphate specific]</fullName>
        <ecNumber evidence="5">2.5.1.87</ecNumber>
    </recommendedName>
</protein>
<feature type="compositionally biased region" description="Polar residues" evidence="13">
    <location>
        <begin position="50"/>
        <end position="59"/>
    </location>
</feature>
<reference evidence="16 17" key="1">
    <citation type="journal article" date="2009" name="Genome Res.">
        <title>Comparative genomics of the fungal pathogens Candida dubliniensis and Candida albicans.</title>
        <authorList>
            <person name="Jackson A.P."/>
            <person name="Gamble J.A."/>
            <person name="Yeomans T."/>
            <person name="Moran G.P."/>
            <person name="Saunders D."/>
            <person name="Harris D."/>
            <person name="Aslett M."/>
            <person name="Barrell J.F."/>
            <person name="Butler G."/>
            <person name="Citiulo F."/>
            <person name="Coleman D.C."/>
            <person name="de Groot P.W.J."/>
            <person name="Goodwin T.J."/>
            <person name="Quail M.A."/>
            <person name="McQuillan J."/>
            <person name="Munro C.A."/>
            <person name="Pain A."/>
            <person name="Poulter R.T."/>
            <person name="Rajandream M.A."/>
            <person name="Renauld H."/>
            <person name="Spiering M.J."/>
            <person name="Tivey A."/>
            <person name="Gow N.A.R."/>
            <person name="Barrell B."/>
            <person name="Sullivan D.J."/>
            <person name="Berriman M."/>
        </authorList>
    </citation>
    <scope>NUCLEOTIDE SEQUENCE [LARGE SCALE GENOMIC DNA]</scope>
    <source>
        <strain evidence="17">CD36 / ATCC MYA-646 / CBS 7987 / NCPF 3949 / NRRL Y-17841</strain>
    </source>
</reference>
<dbReference type="Gene3D" id="3.40.1180.10">
    <property type="entry name" value="Decaprenyl diphosphate synthase-like"/>
    <property type="match status" value="1"/>
</dbReference>
<evidence type="ECO:0000256" key="10">
    <source>
        <dbReference type="ARBA" id="ARBA00022989"/>
    </source>
</evidence>
<proteinExistence type="inferred from homology"/>
<keyword evidence="11 14" id="KW-0472">Membrane</keyword>
<evidence type="ECO:0000256" key="5">
    <source>
        <dbReference type="ARBA" id="ARBA00012596"/>
    </source>
</evidence>
<dbReference type="GO" id="GO:1904423">
    <property type="term" value="C:dehydrodolichyl diphosphate synthase complex"/>
    <property type="evidence" value="ECO:0007669"/>
    <property type="project" value="InterPro"/>
</dbReference>
<evidence type="ECO:0000256" key="3">
    <source>
        <dbReference type="ARBA" id="ARBA00004922"/>
    </source>
</evidence>
<dbReference type="HOGENOM" id="CLU_051870_0_0_1"/>
<dbReference type="GO" id="GO:0045547">
    <property type="term" value="F:ditrans,polycis-polyprenyl diphosphate synthase [(2E,6E)-farnesyl diphosphate specific] activity"/>
    <property type="evidence" value="ECO:0007669"/>
    <property type="project" value="UniProtKB-EC"/>
</dbReference>
<evidence type="ECO:0000256" key="4">
    <source>
        <dbReference type="ARBA" id="ARBA00005432"/>
    </source>
</evidence>
<gene>
    <name evidence="15" type="ordered locus">Cd36_84910</name>
    <name evidence="16" type="ORF">CD36_84910</name>
</gene>
<evidence type="ECO:0000313" key="15">
    <source>
        <dbReference type="CGD" id="CAL0000160620"/>
    </source>
</evidence>
<comment type="catalytic activity">
    <reaction evidence="12">
        <text>n isopentenyl diphosphate + (2E,6E)-farnesyl diphosphate = a di-trans,poly-cis-polyprenyl diphosphate + n diphosphate</text>
        <dbReference type="Rhea" id="RHEA:53008"/>
        <dbReference type="Rhea" id="RHEA-COMP:19494"/>
        <dbReference type="ChEBI" id="CHEBI:33019"/>
        <dbReference type="ChEBI" id="CHEBI:128769"/>
        <dbReference type="ChEBI" id="CHEBI:136960"/>
        <dbReference type="ChEBI" id="CHEBI:175763"/>
        <dbReference type="EC" id="2.5.1.87"/>
    </reaction>
</comment>
<keyword evidence="6 16" id="KW-0808">Transferase</keyword>
<dbReference type="EMBL" id="FM992690">
    <property type="protein sequence ID" value="CAX42995.1"/>
    <property type="molecule type" value="Genomic_DNA"/>
</dbReference>
<comment type="cofactor">
    <cofactor evidence="1">
        <name>Mg(2+)</name>
        <dbReference type="ChEBI" id="CHEBI:18420"/>
    </cofactor>
</comment>
<name>B9WE84_CANDC</name>
<evidence type="ECO:0000256" key="14">
    <source>
        <dbReference type="SAM" id="Phobius"/>
    </source>
</evidence>
<dbReference type="OrthoDB" id="19639at2759"/>
<accession>B9WE84</accession>
<dbReference type="GO" id="GO:0005789">
    <property type="term" value="C:endoplasmic reticulum membrane"/>
    <property type="evidence" value="ECO:0007669"/>
    <property type="project" value="UniProtKB-SubCell"/>
</dbReference>